<name>A0ABX1R4T8_9ALTE</name>
<evidence type="ECO:0000259" key="1">
    <source>
        <dbReference type="Pfam" id="PF13723"/>
    </source>
</evidence>
<sequence>MQARELTCKVASLGAWGSYFDSWATLQQLMQGGALPDAKNKGPKPEVIPPNERRRAPLPVRLAVESSWQATQSAGVTPDALTCVFVSGLGDTDLTDYMCKVLASEHKELSPTKFHNSVHNAPAGYWTISTKTMRAANSVAGFEQSVSLTLLEAMIQCESESVPLLVTFYDAPVADVLSPLLANQEPFAFSLVIYPGSADIKGIALSATVSNSESVSWPASPSENSYLSALYKDNPSAKILSLAALLSDDTVSGDKVAMPLSKGASITFSRL</sequence>
<comment type="caution">
    <text evidence="2">The sequence shown here is derived from an EMBL/GenBank/DDBJ whole genome shotgun (WGS) entry which is preliminary data.</text>
</comment>
<gene>
    <name evidence="2" type="ORF">HCJ96_11555</name>
</gene>
<reference evidence="2 3" key="1">
    <citation type="submission" date="2020-03" db="EMBL/GenBank/DDBJ databases">
        <title>Alteromonas ponticola sp. nov., isolated from seawater.</title>
        <authorList>
            <person name="Yoon J.-H."/>
            <person name="Kim Y.-O."/>
        </authorList>
    </citation>
    <scope>NUCLEOTIDE SEQUENCE [LARGE SCALE GENOMIC DNA]</scope>
    <source>
        <strain evidence="2 3">MYP5</strain>
    </source>
</reference>
<organism evidence="2 3">
    <name type="scientific">Alteromonas ponticola</name>
    <dbReference type="NCBI Taxonomy" id="2720613"/>
    <lineage>
        <taxon>Bacteria</taxon>
        <taxon>Pseudomonadati</taxon>
        <taxon>Pseudomonadota</taxon>
        <taxon>Gammaproteobacteria</taxon>
        <taxon>Alteromonadales</taxon>
        <taxon>Alteromonadaceae</taxon>
        <taxon>Alteromonas/Salinimonas group</taxon>
        <taxon>Alteromonas</taxon>
    </lineage>
</organism>
<dbReference type="RefSeq" id="WP_169211226.1">
    <property type="nucleotide sequence ID" value="NZ_JAATNW010000006.1"/>
</dbReference>
<dbReference type="InterPro" id="IPR016039">
    <property type="entry name" value="Thiolase-like"/>
</dbReference>
<evidence type="ECO:0000313" key="2">
    <source>
        <dbReference type="EMBL" id="NMH60661.1"/>
    </source>
</evidence>
<dbReference type="Pfam" id="PF13723">
    <property type="entry name" value="Ketoacyl-synt_2"/>
    <property type="match status" value="1"/>
</dbReference>
<protein>
    <submittedName>
        <fullName evidence="2">Beta-ketoacyl synthase chain length factor</fullName>
    </submittedName>
</protein>
<keyword evidence="3" id="KW-1185">Reference proteome</keyword>
<dbReference type="EMBL" id="JAATNW010000006">
    <property type="protein sequence ID" value="NMH60661.1"/>
    <property type="molecule type" value="Genomic_DNA"/>
</dbReference>
<dbReference type="Gene3D" id="3.40.47.10">
    <property type="match status" value="1"/>
</dbReference>
<accession>A0ABX1R4T8</accession>
<proteinExistence type="predicted"/>
<dbReference type="Proteomes" id="UP000709336">
    <property type="component" value="Unassembled WGS sequence"/>
</dbReference>
<evidence type="ECO:0000313" key="3">
    <source>
        <dbReference type="Proteomes" id="UP000709336"/>
    </source>
</evidence>
<feature type="domain" description="Beta-ketoacyl synthase-like N-terminal" evidence="1">
    <location>
        <begin position="38"/>
        <end position="206"/>
    </location>
</feature>
<dbReference type="InterPro" id="IPR014030">
    <property type="entry name" value="Ketoacyl_synth_N"/>
</dbReference>
<dbReference type="SUPFAM" id="SSF53901">
    <property type="entry name" value="Thiolase-like"/>
    <property type="match status" value="1"/>
</dbReference>